<name>A0A1G2R4V5_9BACT</name>
<dbReference type="EMBL" id="MHTV01000001">
    <property type="protein sequence ID" value="OHA67894.1"/>
    <property type="molecule type" value="Genomic_DNA"/>
</dbReference>
<sequence>MKTSSKKIIPITELRRNFGAITAKLAEIDSLILTKGGEPFAILKASPEEKKKRLKKSAGAWKDTSLDNGDIWREAQKKKSRKTLIDL</sequence>
<organism evidence="1 2">
    <name type="scientific">Candidatus Wildermuthbacteria bacterium RIFCSPHIGHO2_02_FULL_45_25</name>
    <dbReference type="NCBI Taxonomy" id="1802450"/>
    <lineage>
        <taxon>Bacteria</taxon>
        <taxon>Candidatus Wildermuthiibacteriota</taxon>
    </lineage>
</organism>
<reference evidence="1 2" key="1">
    <citation type="journal article" date="2016" name="Nat. Commun.">
        <title>Thousands of microbial genomes shed light on interconnected biogeochemical processes in an aquifer system.</title>
        <authorList>
            <person name="Anantharaman K."/>
            <person name="Brown C.T."/>
            <person name="Hug L.A."/>
            <person name="Sharon I."/>
            <person name="Castelle C.J."/>
            <person name="Probst A.J."/>
            <person name="Thomas B.C."/>
            <person name="Singh A."/>
            <person name="Wilkins M.J."/>
            <person name="Karaoz U."/>
            <person name="Brodie E.L."/>
            <person name="Williams K.H."/>
            <person name="Hubbard S.S."/>
            <person name="Banfield J.F."/>
        </authorList>
    </citation>
    <scope>NUCLEOTIDE SEQUENCE [LARGE SCALE GENOMIC DNA]</scope>
</reference>
<evidence type="ECO:0008006" key="3">
    <source>
        <dbReference type="Google" id="ProtNLM"/>
    </source>
</evidence>
<dbReference type="AlphaFoldDB" id="A0A1G2R4V5"/>
<evidence type="ECO:0000313" key="2">
    <source>
        <dbReference type="Proteomes" id="UP000178092"/>
    </source>
</evidence>
<comment type="caution">
    <text evidence="1">The sequence shown here is derived from an EMBL/GenBank/DDBJ whole genome shotgun (WGS) entry which is preliminary data.</text>
</comment>
<accession>A0A1G2R4V5</accession>
<proteinExistence type="predicted"/>
<evidence type="ECO:0000313" key="1">
    <source>
        <dbReference type="EMBL" id="OHA67894.1"/>
    </source>
</evidence>
<gene>
    <name evidence="1" type="ORF">A3C04_04435</name>
</gene>
<protein>
    <recommendedName>
        <fullName evidence="3">Antitoxin</fullName>
    </recommendedName>
</protein>
<dbReference type="Proteomes" id="UP000178092">
    <property type="component" value="Unassembled WGS sequence"/>
</dbReference>